<feature type="compositionally biased region" description="Low complexity" evidence="3">
    <location>
        <begin position="276"/>
        <end position="322"/>
    </location>
</feature>
<evidence type="ECO:0000259" key="5">
    <source>
        <dbReference type="Pfam" id="PF03537"/>
    </source>
</evidence>
<dbReference type="AlphaFoldDB" id="A0A9P4IVD4"/>
<feature type="region of interest" description="Disordered" evidence="3">
    <location>
        <begin position="273"/>
        <end position="379"/>
    </location>
</feature>
<evidence type="ECO:0000256" key="4">
    <source>
        <dbReference type="SAM" id="SignalP"/>
    </source>
</evidence>
<comment type="caution">
    <text evidence="6">The sequence shown here is derived from an EMBL/GenBank/DDBJ whole genome shotgun (WGS) entry which is preliminary data.</text>
</comment>
<dbReference type="InterPro" id="IPR004352">
    <property type="entry name" value="GH114_TIM-barrel"/>
</dbReference>
<feature type="compositionally biased region" description="Polar residues" evidence="3">
    <location>
        <begin position="335"/>
        <end position="344"/>
    </location>
</feature>
<dbReference type="Gene3D" id="3.20.20.70">
    <property type="entry name" value="Aldolase class I"/>
    <property type="match status" value="1"/>
</dbReference>
<evidence type="ECO:0000313" key="6">
    <source>
        <dbReference type="EMBL" id="KAF2149180.1"/>
    </source>
</evidence>
<comment type="catalytic activity">
    <reaction evidence="1">
        <text>Hydrolysis of terminal, non-reducing alpha-D-galactose residues in alpha-D-galactosides, including galactose oligosaccharides, galactomannans and galactolipids.</text>
        <dbReference type="EC" id="3.2.1.22"/>
    </reaction>
</comment>
<name>A0A9P4IVD4_9PEZI</name>
<dbReference type="InterPro" id="IPR017853">
    <property type="entry name" value="GH"/>
</dbReference>
<dbReference type="OrthoDB" id="2108802at2759"/>
<keyword evidence="6" id="KW-0378">Hydrolase</keyword>
<dbReference type="EC" id="3.2.1.22" evidence="2"/>
<sequence>MYHLALLAAAFNAGIAIAAPAVKPWQPAAGTTWHISLTQKINPSDPSTPDVDAYDLDLFDGDAATISALQAKGKAVICYFSAGSSENWRPDFSKFQPADLGSALDGWPGENWLDVKSANVRSIMSARIDLAAQKGCNAIDPDNVDGYGNNNGLSLTQDDAVNYVNWLAGLAAAKGMATGLKNAGDIIGKVIDNIHFSVNEQCHAFSECPTYQPFITANKPVFNIEYPADAGTSSYSTSTCAGYGSGSTGFSTVVKKMDLDAWTQLCPISGVPTPAQPAIGSSPPAASTSSTGSTSATTSTGSTSPTTTAASNPQPTTTADATGDNDNDSSDTTPAAESTDSVQPSPTPSSKHHRGHHGQKSRKPTQKAQDGDDCDEDNQ</sequence>
<keyword evidence="4" id="KW-0732">Signal</keyword>
<feature type="signal peptide" evidence="4">
    <location>
        <begin position="1"/>
        <end position="18"/>
    </location>
</feature>
<dbReference type="EMBL" id="ML996091">
    <property type="protein sequence ID" value="KAF2149180.1"/>
    <property type="molecule type" value="Genomic_DNA"/>
</dbReference>
<dbReference type="PANTHER" id="PTHR35273:SF2">
    <property type="entry name" value="ALPHA-GALACTOSIDASE"/>
    <property type="match status" value="1"/>
</dbReference>
<dbReference type="Pfam" id="PF03537">
    <property type="entry name" value="Glyco_hydro_114"/>
    <property type="match status" value="1"/>
</dbReference>
<evidence type="ECO:0000256" key="3">
    <source>
        <dbReference type="SAM" id="MobiDB-lite"/>
    </source>
</evidence>
<dbReference type="SUPFAM" id="SSF51445">
    <property type="entry name" value="(Trans)glycosidases"/>
    <property type="match status" value="1"/>
</dbReference>
<feature type="compositionally biased region" description="Basic residues" evidence="3">
    <location>
        <begin position="350"/>
        <end position="365"/>
    </location>
</feature>
<protein>
    <recommendedName>
        <fullName evidence="2">alpha-galactosidase</fullName>
        <ecNumber evidence="2">3.2.1.22</ecNumber>
    </recommendedName>
</protein>
<proteinExistence type="predicted"/>
<reference evidence="6" key="1">
    <citation type="journal article" date="2020" name="Stud. Mycol.">
        <title>101 Dothideomycetes genomes: a test case for predicting lifestyles and emergence of pathogens.</title>
        <authorList>
            <person name="Haridas S."/>
            <person name="Albert R."/>
            <person name="Binder M."/>
            <person name="Bloem J."/>
            <person name="Labutti K."/>
            <person name="Salamov A."/>
            <person name="Andreopoulos B."/>
            <person name="Baker S."/>
            <person name="Barry K."/>
            <person name="Bills G."/>
            <person name="Bluhm B."/>
            <person name="Cannon C."/>
            <person name="Castanera R."/>
            <person name="Culley D."/>
            <person name="Daum C."/>
            <person name="Ezra D."/>
            <person name="Gonzalez J."/>
            <person name="Henrissat B."/>
            <person name="Kuo A."/>
            <person name="Liang C."/>
            <person name="Lipzen A."/>
            <person name="Lutzoni F."/>
            <person name="Magnuson J."/>
            <person name="Mondo S."/>
            <person name="Nolan M."/>
            <person name="Ohm R."/>
            <person name="Pangilinan J."/>
            <person name="Park H.-J."/>
            <person name="Ramirez L."/>
            <person name="Alfaro M."/>
            <person name="Sun H."/>
            <person name="Tritt A."/>
            <person name="Yoshinaga Y."/>
            <person name="Zwiers L.-H."/>
            <person name="Turgeon B."/>
            <person name="Goodwin S."/>
            <person name="Spatafora J."/>
            <person name="Crous P."/>
            <person name="Grigoriev I."/>
        </authorList>
    </citation>
    <scope>NUCLEOTIDE SEQUENCE</scope>
    <source>
        <strain evidence="6">CBS 260.36</strain>
    </source>
</reference>
<keyword evidence="7" id="KW-1185">Reference proteome</keyword>
<feature type="domain" description="Glycoside-hydrolase family GH114 TIM-barrel" evidence="5">
    <location>
        <begin position="32"/>
        <end position="262"/>
    </location>
</feature>
<evidence type="ECO:0000256" key="1">
    <source>
        <dbReference type="ARBA" id="ARBA00001255"/>
    </source>
</evidence>
<accession>A0A9P4IVD4</accession>
<dbReference type="PANTHER" id="PTHR35273">
    <property type="entry name" value="ALPHA-1,4 POLYGALACTOSAMINIDASE, PUTATIVE (AFU_ORTHOLOGUE AFUA_3G07890)-RELATED"/>
    <property type="match status" value="1"/>
</dbReference>
<evidence type="ECO:0000256" key="2">
    <source>
        <dbReference type="ARBA" id="ARBA00012755"/>
    </source>
</evidence>
<dbReference type="Proteomes" id="UP000799439">
    <property type="component" value="Unassembled WGS sequence"/>
</dbReference>
<gene>
    <name evidence="6" type="ORF">K461DRAFT_245783</name>
</gene>
<dbReference type="GO" id="GO:0004557">
    <property type="term" value="F:alpha-galactosidase activity"/>
    <property type="evidence" value="ECO:0007669"/>
    <property type="project" value="UniProtKB-EC"/>
</dbReference>
<feature type="chain" id="PRO_5040314158" description="alpha-galactosidase" evidence="4">
    <location>
        <begin position="19"/>
        <end position="379"/>
    </location>
</feature>
<organism evidence="6 7">
    <name type="scientific">Myriangium duriaei CBS 260.36</name>
    <dbReference type="NCBI Taxonomy" id="1168546"/>
    <lineage>
        <taxon>Eukaryota</taxon>
        <taxon>Fungi</taxon>
        <taxon>Dikarya</taxon>
        <taxon>Ascomycota</taxon>
        <taxon>Pezizomycotina</taxon>
        <taxon>Dothideomycetes</taxon>
        <taxon>Dothideomycetidae</taxon>
        <taxon>Myriangiales</taxon>
        <taxon>Myriangiaceae</taxon>
        <taxon>Myriangium</taxon>
    </lineage>
</organism>
<evidence type="ECO:0000313" key="7">
    <source>
        <dbReference type="Proteomes" id="UP000799439"/>
    </source>
</evidence>
<dbReference type="InterPro" id="IPR013785">
    <property type="entry name" value="Aldolase_TIM"/>
</dbReference>